<evidence type="ECO:0000256" key="2">
    <source>
        <dbReference type="PROSITE-ProRule" id="PRU00176"/>
    </source>
</evidence>
<gene>
    <name evidence="4" type="ORF">SI7747_07009516</name>
</gene>
<proteinExistence type="predicted"/>
<dbReference type="InterPro" id="IPR035979">
    <property type="entry name" value="RBD_domain_sf"/>
</dbReference>
<sequence>MDYPGWWRLFRLLPPREPPAAPRSFMLVVRIVLSSSSRFRLSFRTTEESLTSAFEKFGRLVDVNLVMDRIANRPRGFAFLQYATEEESRMPSKGCMERFIILNSCDSYFFDFFFLDGRVIFVEVAKPRSEMPARKQAPPRLY</sequence>
<dbReference type="PROSITE" id="PS50102">
    <property type="entry name" value="RRM"/>
    <property type="match status" value="1"/>
</dbReference>
<evidence type="ECO:0000259" key="3">
    <source>
        <dbReference type="PROSITE" id="PS50102"/>
    </source>
</evidence>
<dbReference type="GO" id="GO:0016554">
    <property type="term" value="P:cytidine to uridine editing"/>
    <property type="evidence" value="ECO:0007669"/>
    <property type="project" value="TreeGrafter"/>
</dbReference>
<dbReference type="SUPFAM" id="SSF54928">
    <property type="entry name" value="RNA-binding domain, RBD"/>
    <property type="match status" value="1"/>
</dbReference>
<dbReference type="EMBL" id="CACRZD030000007">
    <property type="protein sequence ID" value="CAA6663131.1"/>
    <property type="molecule type" value="Genomic_DNA"/>
</dbReference>
<feature type="domain" description="RRM" evidence="3">
    <location>
        <begin position="29"/>
        <end position="127"/>
    </location>
</feature>
<dbReference type="InterPro" id="IPR012677">
    <property type="entry name" value="Nucleotide-bd_a/b_plait_sf"/>
</dbReference>
<dbReference type="GO" id="GO:0003723">
    <property type="term" value="F:RNA binding"/>
    <property type="evidence" value="ECO:0007669"/>
    <property type="project" value="UniProtKB-UniRule"/>
</dbReference>
<dbReference type="PANTHER" id="PTHR48029">
    <property type="entry name" value="NUCLEOLAR PROTEIN 8"/>
    <property type="match status" value="1"/>
</dbReference>
<dbReference type="Gene3D" id="3.30.70.330">
    <property type="match status" value="1"/>
</dbReference>
<evidence type="ECO:0000313" key="5">
    <source>
        <dbReference type="Proteomes" id="UP001189122"/>
    </source>
</evidence>
<evidence type="ECO:0000256" key="1">
    <source>
        <dbReference type="ARBA" id="ARBA00022884"/>
    </source>
</evidence>
<dbReference type="GO" id="GO:0009507">
    <property type="term" value="C:chloroplast"/>
    <property type="evidence" value="ECO:0007669"/>
    <property type="project" value="TreeGrafter"/>
</dbReference>
<evidence type="ECO:0000313" key="4">
    <source>
        <dbReference type="EMBL" id="CAA2623589.1"/>
    </source>
</evidence>
<name>A0A7I8J149_SPIIN</name>
<keyword evidence="5" id="KW-1185">Reference proteome</keyword>
<dbReference type="Proteomes" id="UP001189122">
    <property type="component" value="Unassembled WGS sequence"/>
</dbReference>
<protein>
    <recommendedName>
        <fullName evidence="3">RRM domain-containing protein</fullName>
    </recommendedName>
</protein>
<dbReference type="AlphaFoldDB" id="A0A7I8J149"/>
<keyword evidence="1 2" id="KW-0694">RNA-binding</keyword>
<dbReference type="EMBL" id="LR743594">
    <property type="protein sequence ID" value="CAA2623589.1"/>
    <property type="molecule type" value="Genomic_DNA"/>
</dbReference>
<accession>A0A7I8J149</accession>
<dbReference type="GO" id="GO:1900871">
    <property type="term" value="P:chloroplast mRNA modification"/>
    <property type="evidence" value="ECO:0007669"/>
    <property type="project" value="TreeGrafter"/>
</dbReference>
<dbReference type="Pfam" id="PF00076">
    <property type="entry name" value="RRM_1"/>
    <property type="match status" value="1"/>
</dbReference>
<reference evidence="4 5" key="1">
    <citation type="submission" date="2019-12" db="EMBL/GenBank/DDBJ databases">
        <authorList>
            <person name="Scholz U."/>
            <person name="Mascher M."/>
            <person name="Fiebig A."/>
        </authorList>
    </citation>
    <scope>NUCLEOTIDE SEQUENCE</scope>
</reference>
<dbReference type="InterPro" id="IPR000504">
    <property type="entry name" value="RRM_dom"/>
</dbReference>
<dbReference type="PANTHER" id="PTHR48029:SF1">
    <property type="entry name" value="NUCLEOLAR PROTEIN 8"/>
    <property type="match status" value="1"/>
</dbReference>
<organism evidence="4">
    <name type="scientific">Spirodela intermedia</name>
    <name type="common">Intermediate duckweed</name>
    <dbReference type="NCBI Taxonomy" id="51605"/>
    <lineage>
        <taxon>Eukaryota</taxon>
        <taxon>Viridiplantae</taxon>
        <taxon>Streptophyta</taxon>
        <taxon>Embryophyta</taxon>
        <taxon>Tracheophyta</taxon>
        <taxon>Spermatophyta</taxon>
        <taxon>Magnoliopsida</taxon>
        <taxon>Liliopsida</taxon>
        <taxon>Araceae</taxon>
        <taxon>Lemnoideae</taxon>
        <taxon>Spirodela</taxon>
    </lineage>
</organism>